<proteinExistence type="predicted"/>
<dbReference type="GO" id="GO:0006979">
    <property type="term" value="P:response to oxidative stress"/>
    <property type="evidence" value="ECO:0007669"/>
    <property type="project" value="InterPro"/>
</dbReference>
<organism evidence="4 5">
    <name type="scientific">Hymenobacter telluris</name>
    <dbReference type="NCBI Taxonomy" id="2816474"/>
    <lineage>
        <taxon>Bacteria</taxon>
        <taxon>Pseudomonadati</taxon>
        <taxon>Bacteroidota</taxon>
        <taxon>Cytophagia</taxon>
        <taxon>Cytophagales</taxon>
        <taxon>Hymenobacteraceae</taxon>
        <taxon>Hymenobacter</taxon>
    </lineage>
</organism>
<dbReference type="InterPro" id="IPR010255">
    <property type="entry name" value="Haem_peroxidase_sf"/>
</dbReference>
<dbReference type="PANTHER" id="PTHR11475:SF4">
    <property type="entry name" value="CHORION PEROXIDASE"/>
    <property type="match status" value="1"/>
</dbReference>
<sequence length="560" mass="59545">MLPPNPAIGQLQLAELTRKMTELNISPTVELRELAESIAKINPAALIPLARLPIDVREGLRKVTPEVKRFHGAKLNLNWFPGQLRLSPCADKFGYLTPAAVRTASKLDFNAANQTLLNKLGDLMGDPGRDIGADSVLPAGFTYFGQFVDHDITLDVSSTIEAATEATTIHNMRSPALELDNLYGQGPALAPFMYVFPTVGPLTAIKFKLGTNNTTAGVSKGGPALALNGSDMKIQSTFDVPRVAGTNTAIIGDPRNDENLIVAQFHMAMLKFHNAVVDTLVAAGFSGDIFAEAKRMVTHHYQWAVVNDYLKRICGAAAVTTALAAVVAPVGSAFSMPVEFSVAAYRFGHSIIRNNYWVNHVFIGASLAQVFQFIRPPQLPVQPSWVVNFNAFFETGIPVPVFNKARKIDSVLSSGLESIPGGSGIAARLATMNLRRGLAFGLPSGQATATALGVAPLTSAQLTSGLPANEVSVLNESGGLLLNKTPLWYYVLREAAVLGGGNALGPLGAKIVAETFVRMLKRDANSYLNKAGGFTPVLPAKVAGTFTVADLVVFAGVTKP</sequence>
<protein>
    <recommendedName>
        <fullName evidence="6">Peroxidase</fullName>
    </recommendedName>
</protein>
<dbReference type="AlphaFoldDB" id="A0A939JBJ8"/>
<dbReference type="GO" id="GO:0005576">
    <property type="term" value="C:extracellular region"/>
    <property type="evidence" value="ECO:0007669"/>
    <property type="project" value="UniProtKB-SubCell"/>
</dbReference>
<keyword evidence="2" id="KW-0964">Secreted</keyword>
<evidence type="ECO:0000256" key="1">
    <source>
        <dbReference type="ARBA" id="ARBA00004613"/>
    </source>
</evidence>
<dbReference type="GO" id="GO:0004601">
    <property type="term" value="F:peroxidase activity"/>
    <property type="evidence" value="ECO:0007669"/>
    <property type="project" value="InterPro"/>
</dbReference>
<dbReference type="PRINTS" id="PR00457">
    <property type="entry name" value="ANPEROXIDASE"/>
</dbReference>
<evidence type="ECO:0000256" key="2">
    <source>
        <dbReference type="ARBA" id="ARBA00022525"/>
    </source>
</evidence>
<dbReference type="SUPFAM" id="SSF48113">
    <property type="entry name" value="Heme-dependent peroxidases"/>
    <property type="match status" value="1"/>
</dbReference>
<name>A0A939JBJ8_9BACT</name>
<dbReference type="Gene3D" id="1.10.640.10">
    <property type="entry name" value="Haem peroxidase domain superfamily, animal type"/>
    <property type="match status" value="1"/>
</dbReference>
<dbReference type="EMBL" id="JAFLQZ010000001">
    <property type="protein sequence ID" value="MBO0356337.1"/>
    <property type="molecule type" value="Genomic_DNA"/>
</dbReference>
<dbReference type="Proteomes" id="UP000664144">
    <property type="component" value="Unassembled WGS sequence"/>
</dbReference>
<dbReference type="GO" id="GO:0020037">
    <property type="term" value="F:heme binding"/>
    <property type="evidence" value="ECO:0007669"/>
    <property type="project" value="InterPro"/>
</dbReference>
<dbReference type="InterPro" id="IPR037120">
    <property type="entry name" value="Haem_peroxidase_sf_animal"/>
</dbReference>
<evidence type="ECO:0000313" key="5">
    <source>
        <dbReference type="Proteomes" id="UP000664144"/>
    </source>
</evidence>
<dbReference type="PROSITE" id="PS50292">
    <property type="entry name" value="PEROXIDASE_3"/>
    <property type="match status" value="1"/>
</dbReference>
<reference evidence="4" key="1">
    <citation type="submission" date="2021-03" db="EMBL/GenBank/DDBJ databases">
        <authorList>
            <person name="Kim M.K."/>
        </authorList>
    </citation>
    <scope>NUCLEOTIDE SEQUENCE</scope>
    <source>
        <strain evidence="4">BT186</strain>
    </source>
</reference>
<dbReference type="RefSeq" id="WP_206979854.1">
    <property type="nucleotide sequence ID" value="NZ_JAFLQZ010000001.1"/>
</dbReference>
<dbReference type="PANTHER" id="PTHR11475">
    <property type="entry name" value="OXIDASE/PEROXIDASE"/>
    <property type="match status" value="1"/>
</dbReference>
<evidence type="ECO:0000256" key="3">
    <source>
        <dbReference type="ARBA" id="ARBA00023180"/>
    </source>
</evidence>
<evidence type="ECO:0008006" key="6">
    <source>
        <dbReference type="Google" id="ProtNLM"/>
    </source>
</evidence>
<keyword evidence="5" id="KW-1185">Reference proteome</keyword>
<dbReference type="Pfam" id="PF03098">
    <property type="entry name" value="An_peroxidase"/>
    <property type="match status" value="1"/>
</dbReference>
<evidence type="ECO:0000313" key="4">
    <source>
        <dbReference type="EMBL" id="MBO0356337.1"/>
    </source>
</evidence>
<gene>
    <name evidence="4" type="ORF">J0X19_00130</name>
</gene>
<accession>A0A939JBJ8</accession>
<comment type="caution">
    <text evidence="4">The sequence shown here is derived from an EMBL/GenBank/DDBJ whole genome shotgun (WGS) entry which is preliminary data.</text>
</comment>
<keyword evidence="3" id="KW-0325">Glycoprotein</keyword>
<dbReference type="CDD" id="cd09819">
    <property type="entry name" value="An_peroxidase_bacterial_1"/>
    <property type="match status" value="1"/>
</dbReference>
<comment type="subcellular location">
    <subcellularLocation>
        <location evidence="1">Secreted</location>
    </subcellularLocation>
</comment>
<dbReference type="InterPro" id="IPR019791">
    <property type="entry name" value="Haem_peroxidase_animal"/>
</dbReference>